<comment type="pathway">
    <text evidence="2">Bacterial outer membrane biogenesis; lipopolysaccharide biosynthesis.</text>
</comment>
<comment type="catalytic activity">
    <reaction evidence="7 8">
        <text>D-arabinose 5-phosphate + phosphoenolpyruvate + H2O = 3-deoxy-alpha-D-manno-2-octulosonate-8-phosphate + phosphate</text>
        <dbReference type="Rhea" id="RHEA:14053"/>
        <dbReference type="ChEBI" id="CHEBI:15377"/>
        <dbReference type="ChEBI" id="CHEBI:43474"/>
        <dbReference type="ChEBI" id="CHEBI:57693"/>
        <dbReference type="ChEBI" id="CHEBI:58702"/>
        <dbReference type="ChEBI" id="CHEBI:85985"/>
        <dbReference type="EC" id="2.5.1.55"/>
    </reaction>
</comment>
<evidence type="ECO:0000259" key="9">
    <source>
        <dbReference type="Pfam" id="PF00793"/>
    </source>
</evidence>
<keyword evidence="5 8" id="KW-0963">Cytoplasm</keyword>
<feature type="domain" description="DAHP synthetase I/KDSA" evidence="9">
    <location>
        <begin position="10"/>
        <end position="264"/>
    </location>
</feature>
<dbReference type="PANTHER" id="PTHR21057">
    <property type="entry name" value="PHOSPHO-2-DEHYDRO-3-DEOXYHEPTONATE ALDOLASE"/>
    <property type="match status" value="1"/>
</dbReference>
<evidence type="ECO:0000256" key="2">
    <source>
        <dbReference type="ARBA" id="ARBA00004756"/>
    </source>
</evidence>
<keyword evidence="11" id="KW-1185">Reference proteome</keyword>
<dbReference type="SUPFAM" id="SSF51569">
    <property type="entry name" value="Aldolase"/>
    <property type="match status" value="1"/>
</dbReference>
<organism evidence="10 11">
    <name type="scientific">Candidatus Omnitrophus magneticus</name>
    <dbReference type="NCBI Taxonomy" id="1609969"/>
    <lineage>
        <taxon>Bacteria</taxon>
        <taxon>Pseudomonadati</taxon>
        <taxon>Candidatus Omnitrophota</taxon>
        <taxon>Candidatus Omnitrophus</taxon>
    </lineage>
</organism>
<evidence type="ECO:0000256" key="4">
    <source>
        <dbReference type="ARBA" id="ARBA00010499"/>
    </source>
</evidence>
<accession>A0A0F0CR18</accession>
<keyword evidence="8" id="KW-0448">Lipopolysaccharide biosynthesis</keyword>
<comment type="pathway">
    <text evidence="3 8">Carbohydrate biosynthesis; 3-deoxy-D-manno-octulosonate biosynthesis; 3-deoxy-D-manno-octulosonate from D-ribulose 5-phosphate: step 2/3.</text>
</comment>
<comment type="caution">
    <text evidence="10">The sequence shown here is derived from an EMBL/GenBank/DDBJ whole genome shotgun (WGS) entry which is preliminary data.</text>
</comment>
<dbReference type="AlphaFoldDB" id="A0A0F0CR18"/>
<gene>
    <name evidence="8" type="primary">kdsA</name>
    <name evidence="10" type="ORF">OMAG_000426</name>
</gene>
<evidence type="ECO:0000256" key="1">
    <source>
        <dbReference type="ARBA" id="ARBA00004496"/>
    </source>
</evidence>
<evidence type="ECO:0000256" key="3">
    <source>
        <dbReference type="ARBA" id="ARBA00004845"/>
    </source>
</evidence>
<dbReference type="NCBIfam" id="TIGR01362">
    <property type="entry name" value="KDO8P_synth"/>
    <property type="match status" value="1"/>
</dbReference>
<keyword evidence="6 8" id="KW-0808">Transferase</keyword>
<dbReference type="EC" id="2.5.1.55" evidence="8"/>
<proteinExistence type="inferred from homology"/>
<evidence type="ECO:0000256" key="6">
    <source>
        <dbReference type="ARBA" id="ARBA00022679"/>
    </source>
</evidence>
<dbReference type="HAMAP" id="MF_00056">
    <property type="entry name" value="KDO8P_synth"/>
    <property type="match status" value="1"/>
</dbReference>
<evidence type="ECO:0000313" key="10">
    <source>
        <dbReference type="EMBL" id="KJJ85707.1"/>
    </source>
</evidence>
<dbReference type="InterPro" id="IPR006269">
    <property type="entry name" value="KDO8P_synthase"/>
</dbReference>
<protein>
    <recommendedName>
        <fullName evidence="8">2-dehydro-3-deoxyphosphooctonate aldolase</fullName>
        <ecNumber evidence="8">2.5.1.55</ecNumber>
    </recommendedName>
    <alternativeName>
        <fullName evidence="8">3-deoxy-D-manno-octulosonic acid 8-phosphate synthase</fullName>
    </alternativeName>
    <alternativeName>
        <fullName evidence="8">KDO-8-phosphate synthase</fullName>
        <shortName evidence="8">KDO 8-P synthase</shortName>
        <shortName evidence="8">KDOPS</shortName>
    </alternativeName>
    <alternativeName>
        <fullName evidence="8">Phospho-2-dehydro-3-deoxyoctonate aldolase</fullName>
    </alternativeName>
</protein>
<evidence type="ECO:0000256" key="5">
    <source>
        <dbReference type="ARBA" id="ARBA00022490"/>
    </source>
</evidence>
<dbReference type="InterPro" id="IPR006218">
    <property type="entry name" value="DAHP1/KDSA"/>
</dbReference>
<dbReference type="UniPathway" id="UPA00030"/>
<evidence type="ECO:0000256" key="8">
    <source>
        <dbReference type="HAMAP-Rule" id="MF_00056"/>
    </source>
</evidence>
<dbReference type="Pfam" id="PF00793">
    <property type="entry name" value="DAHP_synth_1"/>
    <property type="match status" value="1"/>
</dbReference>
<comment type="subcellular location">
    <subcellularLocation>
        <location evidence="1 8">Cytoplasm</location>
    </subcellularLocation>
</comment>
<dbReference type="Proteomes" id="UP000033428">
    <property type="component" value="Unassembled WGS sequence"/>
</dbReference>
<dbReference type="UniPathway" id="UPA00357">
    <property type="reaction ID" value="UER00474"/>
</dbReference>
<dbReference type="GO" id="GO:0008676">
    <property type="term" value="F:3-deoxy-8-phosphooctulonate synthase activity"/>
    <property type="evidence" value="ECO:0007669"/>
    <property type="project" value="UniProtKB-UniRule"/>
</dbReference>
<evidence type="ECO:0000313" key="11">
    <source>
        <dbReference type="Proteomes" id="UP000033428"/>
    </source>
</evidence>
<evidence type="ECO:0000256" key="7">
    <source>
        <dbReference type="ARBA" id="ARBA00049112"/>
    </source>
</evidence>
<dbReference type="PATRIC" id="fig|1609969.3.peg.482"/>
<dbReference type="Gene3D" id="3.20.20.70">
    <property type="entry name" value="Aldolase class I"/>
    <property type="match status" value="1"/>
</dbReference>
<dbReference type="InterPro" id="IPR013785">
    <property type="entry name" value="Aldolase_TIM"/>
</dbReference>
<dbReference type="GO" id="GO:0005737">
    <property type="term" value="C:cytoplasm"/>
    <property type="evidence" value="ECO:0007669"/>
    <property type="project" value="UniProtKB-SubCell"/>
</dbReference>
<comment type="similarity">
    <text evidence="4 8">Belongs to the KdsA family.</text>
</comment>
<name>A0A0F0CR18_9BACT</name>
<dbReference type="NCBIfam" id="NF003543">
    <property type="entry name" value="PRK05198.1"/>
    <property type="match status" value="1"/>
</dbReference>
<reference evidence="10 11" key="1">
    <citation type="submission" date="2015-02" db="EMBL/GenBank/DDBJ databases">
        <title>Single-cell genomics of uncultivated deep-branching MTB reveals a conserved set of magnetosome genes.</title>
        <authorList>
            <person name="Kolinko S."/>
            <person name="Richter M."/>
            <person name="Glockner F.O."/>
            <person name="Brachmann A."/>
            <person name="Schuler D."/>
        </authorList>
    </citation>
    <scope>NUCLEOTIDE SEQUENCE [LARGE SCALE GENOMIC DNA]</scope>
    <source>
        <strain evidence="10">SKK-01</strain>
    </source>
</reference>
<dbReference type="EMBL" id="JYNY01000089">
    <property type="protein sequence ID" value="KJJ85707.1"/>
    <property type="molecule type" value="Genomic_DNA"/>
</dbReference>
<sequence>MIKKNVKIGNITIGNGFPIVFIAGPCVIESFESALDHAKKLKVITDKIGVPFIFKASYDKANRSSITSFRGPGLTNGIKILRDIKKETGVKVLSDVHSADEINIAGEVLDIIQIPAFLSRQTDLLVKAAKTGKPVNVKKAQFMSPEEMNNVVAKLEDSGNKNILLTERGTSFGYNTLINDFRSLVIMAKTGYPVIYDATHSVQKPGALGKASGGDSEYILPLSKAAIACGVDAIFLEVHENPEKALSDGPNMLKLDKFEKFIKEILKIAEVSR</sequence>
<dbReference type="GO" id="GO:0019294">
    <property type="term" value="P:keto-3-deoxy-D-manno-octulosonic acid biosynthetic process"/>
    <property type="evidence" value="ECO:0007669"/>
    <property type="project" value="UniProtKB-UniRule"/>
</dbReference>